<comment type="caution">
    <text evidence="1">The sequence shown here is derived from an EMBL/GenBank/DDBJ whole genome shotgun (WGS) entry which is preliminary data.</text>
</comment>
<accession>A0ABQ5D1B9</accession>
<dbReference type="Proteomes" id="UP001151760">
    <property type="component" value="Unassembled WGS sequence"/>
</dbReference>
<sequence>MLERTCMDSWKFEEEITLQNREHRRMILESVENGSLIWRTVEENGVIKTKKYVELSATEKIQVDFDMKATNIILQGLLADICSLVNHHRVAKDLWERVQLPMQGYESFDLSQQGNDFLTVVASFKVPSPIINLNVIKLESRHYSRWQGHSATSEGHMVGNASAKDQGMQMVKEKAMLAKAQEVGQILDEEQLAFLADLGVPDGQAVQTIIPNNVAFQTEDLDTYDSDCDDILNAKAVLLAKISNYGSDVISEAPHCETYLNDMENQSVHAMQDFEQTPVG</sequence>
<dbReference type="EMBL" id="BQNB010014854">
    <property type="protein sequence ID" value="GJT33156.1"/>
    <property type="molecule type" value="Genomic_DNA"/>
</dbReference>
<organism evidence="1 2">
    <name type="scientific">Tanacetum coccineum</name>
    <dbReference type="NCBI Taxonomy" id="301880"/>
    <lineage>
        <taxon>Eukaryota</taxon>
        <taxon>Viridiplantae</taxon>
        <taxon>Streptophyta</taxon>
        <taxon>Embryophyta</taxon>
        <taxon>Tracheophyta</taxon>
        <taxon>Spermatophyta</taxon>
        <taxon>Magnoliopsida</taxon>
        <taxon>eudicotyledons</taxon>
        <taxon>Gunneridae</taxon>
        <taxon>Pentapetalae</taxon>
        <taxon>asterids</taxon>
        <taxon>campanulids</taxon>
        <taxon>Asterales</taxon>
        <taxon>Asteraceae</taxon>
        <taxon>Asteroideae</taxon>
        <taxon>Anthemideae</taxon>
        <taxon>Anthemidinae</taxon>
        <taxon>Tanacetum</taxon>
    </lineage>
</organism>
<protein>
    <submittedName>
        <fullName evidence="1">Uncharacterized protein</fullName>
    </submittedName>
</protein>
<proteinExistence type="predicted"/>
<evidence type="ECO:0000313" key="2">
    <source>
        <dbReference type="Proteomes" id="UP001151760"/>
    </source>
</evidence>
<keyword evidence="2" id="KW-1185">Reference proteome</keyword>
<gene>
    <name evidence="1" type="ORF">Tco_0923575</name>
</gene>
<reference evidence="1" key="2">
    <citation type="submission" date="2022-01" db="EMBL/GenBank/DDBJ databases">
        <authorList>
            <person name="Yamashiro T."/>
            <person name="Shiraishi A."/>
            <person name="Satake H."/>
            <person name="Nakayama K."/>
        </authorList>
    </citation>
    <scope>NUCLEOTIDE SEQUENCE</scope>
</reference>
<name>A0ABQ5D1B9_9ASTR</name>
<reference evidence="1" key="1">
    <citation type="journal article" date="2022" name="Int. J. Mol. Sci.">
        <title>Draft Genome of Tanacetum Coccineum: Genomic Comparison of Closely Related Tanacetum-Family Plants.</title>
        <authorList>
            <person name="Yamashiro T."/>
            <person name="Shiraishi A."/>
            <person name="Nakayama K."/>
            <person name="Satake H."/>
        </authorList>
    </citation>
    <scope>NUCLEOTIDE SEQUENCE</scope>
</reference>
<evidence type="ECO:0000313" key="1">
    <source>
        <dbReference type="EMBL" id="GJT33156.1"/>
    </source>
</evidence>